<evidence type="ECO:0000313" key="4">
    <source>
        <dbReference type="Proteomes" id="UP000814176"/>
    </source>
</evidence>
<dbReference type="Proteomes" id="UP000814176">
    <property type="component" value="Unassembled WGS sequence"/>
</dbReference>
<name>A0ABQ8JZ88_9APHY</name>
<comment type="caution">
    <text evidence="3">The sequence shown here is derived from an EMBL/GenBank/DDBJ whole genome shotgun (WGS) entry which is preliminary data.</text>
</comment>
<comment type="similarity">
    <text evidence="1">Belongs to the RdRP family.</text>
</comment>
<comment type="catalytic activity">
    <reaction evidence="1">
        <text>RNA(n) + a ribonucleoside 5'-triphosphate = RNA(n+1) + diphosphate</text>
        <dbReference type="Rhea" id="RHEA:21248"/>
        <dbReference type="Rhea" id="RHEA-COMP:14527"/>
        <dbReference type="Rhea" id="RHEA-COMP:17342"/>
        <dbReference type="ChEBI" id="CHEBI:33019"/>
        <dbReference type="ChEBI" id="CHEBI:61557"/>
        <dbReference type="ChEBI" id="CHEBI:140395"/>
        <dbReference type="EC" id="2.7.7.48"/>
    </reaction>
</comment>
<gene>
    <name evidence="3" type="ORF">C8Q71DRAFT_863304</name>
</gene>
<dbReference type="PANTHER" id="PTHR23079">
    <property type="entry name" value="RNA-DEPENDENT RNA POLYMERASE"/>
    <property type="match status" value="1"/>
</dbReference>
<sequence>MEVFMRGIPFSMEQPQLKELIAGVFHSATYATYAPHSSRPLNFEVRILRKVTKGGTRNGTITVPTEAVGERFLQQYGDGSTGGDGNFGTITFERGRKAPNRRVLKAVQEAPYQSPSQAPAVHQPRAANTVSIRRLQFGYVCSDEEYSVEWEQEFRVEGSAVLMYNEGRRQLQMKVMDATRTRLIAIRLSQVYWNAASPDQSGEPSIFLYLHYPPSFEAGPPDSDFVDEDEDTNPDPLRSFSMRQLLSITNSLGNLHRSSFKILRRRLGAFDDTHLPIAPYTSIAIRFVCRSALDIAMYRRLCRSVHLPVDSSPYTVVHRRLFSDTVRAAYQRWIATLDFAVTFQVEGLLSSYVVHMREVAELLRPTVDRVISRYGSDIASSLLADLRTRLDARKWYGDSVDVNEDTVKDLLTTCLRQLNRLRVHALPHSDLFECNHLYITPIAIFQEGPYPERSNRVIRRYWDHRECFLRVHFIDDNELAYRYDAEINLEDLVNRRVKRFLLEGVSVASHRFEFLGYSQSALKSHSVWFVKPFKDADGQTVNAATIIDGLGSFSDNPYDPQLIYCPARYAARVSQAFSATESSIAMAVEEIEIVDDIKDRTGIYSFTDGNGTMSLQVARDIAADQRSKSRVRRAWRGTIPRVFQVRIAGSKGMLHVDHMLQGRKIQLPKSMVKFSAPTSNQIEIAQVFQEPSRFYLNRPMIMLLEGLGVPYEVFARLQGETVRQTHTLTESLRNSGWLLDMHGLGNSFKLPSVVQHLDRLGVTVASLTEIGFWQRMMTFAVTHILRELKYHARIPVPGGWTLVGVADRHGQLREGEIYACVRTVDGRKSYLEGPTLITRSPAIHPGDIQVVRAIGKAPEGSNLAEQDLPNCVVFSTQGERPLPSYLGGGDLDGDMYNVTCVPQDLLPPVARLQKPASYSPARRKTLQNPSTMRDVADFVAEFIISDNVGIIASTWLILADKAGIFDTDCLRLAELHNAAVDYPKSGLPVPINEVRPMQKRIKEKPDWYKPETIIGKQPTYYRSTSALGRLFRAIDLPDQDERSMESSYFGSPEIDEEDEVKLEDVLADLRATPFNHRTLLPAVATEVQKYLGRPNPTETLVTKTWNIFAAYASSLRGICASNAVSASRSSMLSEEEVVIGTIAAKCAQTRKRTDMIAKVREQTTTLVNGICAELSGVEGAGPSTHLMQAWTAYRVSCTLSERFGGQSFGWIALGEIFDAIREIEEQKEDSEGEAEGSLRA</sequence>
<protein>
    <recommendedName>
        <fullName evidence="1">RNA-dependent RNA polymerase</fullName>
        <ecNumber evidence="1">2.7.7.48</ecNumber>
    </recommendedName>
</protein>
<evidence type="ECO:0000256" key="1">
    <source>
        <dbReference type="RuleBase" id="RU363098"/>
    </source>
</evidence>
<accession>A0ABQ8JZ88</accession>
<dbReference type="InterPro" id="IPR057596">
    <property type="entry name" value="RDRP_core"/>
</dbReference>
<evidence type="ECO:0000313" key="3">
    <source>
        <dbReference type="EMBL" id="KAH9829376.1"/>
    </source>
</evidence>
<keyword evidence="1" id="KW-0548">Nucleotidyltransferase</keyword>
<keyword evidence="4" id="KW-1185">Reference proteome</keyword>
<dbReference type="EC" id="2.7.7.48" evidence="1"/>
<keyword evidence="1" id="KW-0694">RNA-binding</keyword>
<feature type="domain" description="RDRP core" evidence="2">
    <location>
        <begin position="439"/>
        <end position="1034"/>
    </location>
</feature>
<evidence type="ECO:0000259" key="2">
    <source>
        <dbReference type="Pfam" id="PF05183"/>
    </source>
</evidence>
<organism evidence="3 4">
    <name type="scientific">Rhodofomes roseus</name>
    <dbReference type="NCBI Taxonomy" id="34475"/>
    <lineage>
        <taxon>Eukaryota</taxon>
        <taxon>Fungi</taxon>
        <taxon>Dikarya</taxon>
        <taxon>Basidiomycota</taxon>
        <taxon>Agaricomycotina</taxon>
        <taxon>Agaricomycetes</taxon>
        <taxon>Polyporales</taxon>
        <taxon>Rhodofomes</taxon>
    </lineage>
</organism>
<dbReference type="Pfam" id="PF05183">
    <property type="entry name" value="RdRP"/>
    <property type="match status" value="1"/>
</dbReference>
<dbReference type="EMBL" id="JADCUA010000039">
    <property type="protein sequence ID" value="KAH9829376.1"/>
    <property type="molecule type" value="Genomic_DNA"/>
</dbReference>
<proteinExistence type="inferred from homology"/>
<keyword evidence="1" id="KW-0696">RNA-directed RNA polymerase</keyword>
<keyword evidence="1" id="KW-0808">Transferase</keyword>
<dbReference type="GeneID" id="72008878"/>
<dbReference type="PANTHER" id="PTHR23079:SF55">
    <property type="entry name" value="RNA-DIRECTED RNA POLYMERASE"/>
    <property type="match status" value="1"/>
</dbReference>
<dbReference type="RefSeq" id="XP_047772850.1">
    <property type="nucleotide sequence ID" value="XM_047928146.1"/>
</dbReference>
<dbReference type="InterPro" id="IPR007855">
    <property type="entry name" value="RDRP"/>
</dbReference>
<reference evidence="3 4" key="1">
    <citation type="journal article" date="2021" name="Environ. Microbiol.">
        <title>Gene family expansions and transcriptome signatures uncover fungal adaptations to wood decay.</title>
        <authorList>
            <person name="Hage H."/>
            <person name="Miyauchi S."/>
            <person name="Viragh M."/>
            <person name="Drula E."/>
            <person name="Min B."/>
            <person name="Chaduli D."/>
            <person name="Navarro D."/>
            <person name="Favel A."/>
            <person name="Norest M."/>
            <person name="Lesage-Meessen L."/>
            <person name="Balint B."/>
            <person name="Merenyi Z."/>
            <person name="de Eugenio L."/>
            <person name="Morin E."/>
            <person name="Martinez A.T."/>
            <person name="Baldrian P."/>
            <person name="Stursova M."/>
            <person name="Martinez M.J."/>
            <person name="Novotny C."/>
            <person name="Magnuson J.K."/>
            <person name="Spatafora J.W."/>
            <person name="Maurice S."/>
            <person name="Pangilinan J."/>
            <person name="Andreopoulos W."/>
            <person name="LaButti K."/>
            <person name="Hundley H."/>
            <person name="Na H."/>
            <person name="Kuo A."/>
            <person name="Barry K."/>
            <person name="Lipzen A."/>
            <person name="Henrissat B."/>
            <person name="Riley R."/>
            <person name="Ahrendt S."/>
            <person name="Nagy L.G."/>
            <person name="Grigoriev I.V."/>
            <person name="Martin F."/>
            <person name="Rosso M.N."/>
        </authorList>
    </citation>
    <scope>NUCLEOTIDE SEQUENCE [LARGE SCALE GENOMIC DNA]</scope>
    <source>
        <strain evidence="3 4">CIRM-BRFM 1785</strain>
    </source>
</reference>